<sequence>MTNFDILILSNGPGEIVTWVIPVVEKVKSLLGEGFQNVRVSLILSPCPHSTGNEADVALGCDGIHRVQSADHFWRFLLWGKTADNWAWCKDGLVLFLGGDQFFTVVAAKRLGYRSVVYGEWDARWLRQIDHFAVMNSALKEKISPRFHHKVTVVGDLMADVPDVPLNDSDSDFCVGLLPGSKASKLTQGVPFLSAIAHYIHHKQPDIKFSIPVAPTISPKILASYGNKNNNKYVENFTDLSIELSTLDNFQFLQISNDLNITLITSFPCYDDIKNFDICLTTVGANTAQLASLNVPMIVVIPTYQLDAMKSWDGILGLLMNLPWLGNNFAKLINWLIINYSMRNKKLYAWPNIWAKKEIVPELIGHLKVEDIGDLILDYYYHPQKLQAIRQELSLVSKAKGARHKIAQIIIQYINQK</sequence>
<evidence type="ECO:0000313" key="2">
    <source>
        <dbReference type="Proteomes" id="UP000654604"/>
    </source>
</evidence>
<keyword evidence="2" id="KW-1185">Reference proteome</keyword>
<protein>
    <submittedName>
        <fullName evidence="1">Lipid-A-disaccharide synthase</fullName>
    </submittedName>
</protein>
<proteinExistence type="predicted"/>
<evidence type="ECO:0000313" key="1">
    <source>
        <dbReference type="EMBL" id="MBE9222750.1"/>
    </source>
</evidence>
<dbReference type="PANTHER" id="PTHR30372">
    <property type="entry name" value="LIPID-A-DISACCHARIDE SYNTHASE"/>
    <property type="match status" value="1"/>
</dbReference>
<dbReference type="Proteomes" id="UP000654604">
    <property type="component" value="Unassembled WGS sequence"/>
</dbReference>
<dbReference type="EMBL" id="JADEWC010000016">
    <property type="protein sequence ID" value="MBE9222750.1"/>
    <property type="molecule type" value="Genomic_DNA"/>
</dbReference>
<organism evidence="1 2">
    <name type="scientific">Cyanobacterium stanieri LEGE 03274</name>
    <dbReference type="NCBI Taxonomy" id="1828756"/>
    <lineage>
        <taxon>Bacteria</taxon>
        <taxon>Bacillati</taxon>
        <taxon>Cyanobacteriota</taxon>
        <taxon>Cyanophyceae</taxon>
        <taxon>Oscillatoriophycideae</taxon>
        <taxon>Chroococcales</taxon>
        <taxon>Geminocystaceae</taxon>
        <taxon>Cyanobacterium</taxon>
    </lineage>
</organism>
<accession>A0ABR9V4B9</accession>
<comment type="caution">
    <text evidence="1">The sequence shown here is derived from an EMBL/GenBank/DDBJ whole genome shotgun (WGS) entry which is preliminary data.</text>
</comment>
<name>A0ABR9V4B9_9CHRO</name>
<dbReference type="InterPro" id="IPR003835">
    <property type="entry name" value="Glyco_trans_19"/>
</dbReference>
<reference evidence="1 2" key="1">
    <citation type="submission" date="2020-10" db="EMBL/GenBank/DDBJ databases">
        <authorList>
            <person name="Castelo-Branco R."/>
            <person name="Eusebio N."/>
            <person name="Adriana R."/>
            <person name="Vieira A."/>
            <person name="Brugerolle De Fraissinette N."/>
            <person name="Rezende De Castro R."/>
            <person name="Schneider M.P."/>
            <person name="Vasconcelos V."/>
            <person name="Leao P.N."/>
        </authorList>
    </citation>
    <scope>NUCLEOTIDE SEQUENCE [LARGE SCALE GENOMIC DNA]</scope>
    <source>
        <strain evidence="1 2">LEGE 03274</strain>
    </source>
</reference>
<dbReference type="RefSeq" id="WP_193800901.1">
    <property type="nucleotide sequence ID" value="NZ_JADEWC010000016.1"/>
</dbReference>
<dbReference type="PANTHER" id="PTHR30372:SF6">
    <property type="entry name" value="LIPID-A-DISACCHARIDE SYNTHASE"/>
    <property type="match status" value="1"/>
</dbReference>
<gene>
    <name evidence="1" type="ORF">IQ215_08580</name>
</gene>